<evidence type="ECO:0000256" key="1">
    <source>
        <dbReference type="ARBA" id="ARBA00022741"/>
    </source>
</evidence>
<reference evidence="12 13" key="1">
    <citation type="submission" date="2020-10" db="EMBL/GenBank/DDBJ databases">
        <title>Complete genome sequence of Paludibaculum fermentans P105T, a facultatively anaerobic acidobacterium capable of dissimilatory Fe(III) reduction.</title>
        <authorList>
            <person name="Dedysh S.N."/>
            <person name="Beletsky A.V."/>
            <person name="Kulichevskaya I.S."/>
            <person name="Mardanov A.V."/>
            <person name="Ravin N.V."/>
        </authorList>
    </citation>
    <scope>NUCLEOTIDE SEQUENCE [LARGE SCALE GENOMIC DNA]</scope>
    <source>
        <strain evidence="12 13">P105</strain>
    </source>
</reference>
<evidence type="ECO:0000256" key="3">
    <source>
        <dbReference type="ARBA" id="ARBA00022806"/>
    </source>
</evidence>
<dbReference type="AlphaFoldDB" id="A0A7S7NMB1"/>
<dbReference type="PROSITE" id="PS00039">
    <property type="entry name" value="DEAD_ATP_HELICASE"/>
    <property type="match status" value="1"/>
</dbReference>
<evidence type="ECO:0000256" key="2">
    <source>
        <dbReference type="ARBA" id="ARBA00022801"/>
    </source>
</evidence>
<dbReference type="PANTHER" id="PTHR47959">
    <property type="entry name" value="ATP-DEPENDENT RNA HELICASE RHLE-RELATED"/>
    <property type="match status" value="1"/>
</dbReference>
<evidence type="ECO:0000259" key="9">
    <source>
        <dbReference type="PROSITE" id="PS51192"/>
    </source>
</evidence>
<keyword evidence="4 7" id="KW-0067">ATP-binding</keyword>
<comment type="similarity">
    <text evidence="5 7">Belongs to the DEAD box helicase family.</text>
</comment>
<dbReference type="InterPro" id="IPR044742">
    <property type="entry name" value="DEAD/DEAH_RhlB"/>
</dbReference>
<feature type="domain" description="Helicase C-terminal" evidence="10">
    <location>
        <begin position="216"/>
        <end position="381"/>
    </location>
</feature>
<keyword evidence="1 7" id="KW-0547">Nucleotide-binding</keyword>
<dbReference type="PROSITE" id="PS51192">
    <property type="entry name" value="HELICASE_ATP_BIND_1"/>
    <property type="match status" value="1"/>
</dbReference>
<proteinExistence type="inferred from homology"/>
<keyword evidence="13" id="KW-1185">Reference proteome</keyword>
<dbReference type="GO" id="GO:0005829">
    <property type="term" value="C:cytosol"/>
    <property type="evidence" value="ECO:0007669"/>
    <property type="project" value="TreeGrafter"/>
</dbReference>
<feature type="domain" description="Helicase ATP-binding" evidence="9">
    <location>
        <begin position="33"/>
        <end position="205"/>
    </location>
</feature>
<dbReference type="InterPro" id="IPR000629">
    <property type="entry name" value="RNA-helicase_DEAD-box_CS"/>
</dbReference>
<dbReference type="PANTHER" id="PTHR47959:SF13">
    <property type="entry name" value="ATP-DEPENDENT RNA HELICASE RHLE"/>
    <property type="match status" value="1"/>
</dbReference>
<evidence type="ECO:0000256" key="4">
    <source>
        <dbReference type="ARBA" id="ARBA00022840"/>
    </source>
</evidence>
<dbReference type="Proteomes" id="UP000593892">
    <property type="component" value="Chromosome"/>
</dbReference>
<evidence type="ECO:0000256" key="8">
    <source>
        <dbReference type="SAM" id="MobiDB-lite"/>
    </source>
</evidence>
<evidence type="ECO:0000259" key="10">
    <source>
        <dbReference type="PROSITE" id="PS51194"/>
    </source>
</evidence>
<dbReference type="CDD" id="cd18787">
    <property type="entry name" value="SF2_C_DEAD"/>
    <property type="match status" value="1"/>
</dbReference>
<dbReference type="InterPro" id="IPR050079">
    <property type="entry name" value="DEAD_box_RNA_helicase"/>
</dbReference>
<evidence type="ECO:0000313" key="12">
    <source>
        <dbReference type="EMBL" id="QOY86221.1"/>
    </source>
</evidence>
<dbReference type="SMART" id="SM00490">
    <property type="entry name" value="HELICc"/>
    <property type="match status" value="1"/>
</dbReference>
<organism evidence="12 13">
    <name type="scientific">Paludibaculum fermentans</name>
    <dbReference type="NCBI Taxonomy" id="1473598"/>
    <lineage>
        <taxon>Bacteria</taxon>
        <taxon>Pseudomonadati</taxon>
        <taxon>Acidobacteriota</taxon>
        <taxon>Terriglobia</taxon>
        <taxon>Bryobacterales</taxon>
        <taxon>Bryobacteraceae</taxon>
        <taxon>Paludibaculum</taxon>
    </lineage>
</organism>
<dbReference type="PROSITE" id="PS51195">
    <property type="entry name" value="Q_MOTIF"/>
    <property type="match status" value="1"/>
</dbReference>
<dbReference type="Gene3D" id="3.40.50.300">
    <property type="entry name" value="P-loop containing nucleotide triphosphate hydrolases"/>
    <property type="match status" value="2"/>
</dbReference>
<evidence type="ECO:0000313" key="13">
    <source>
        <dbReference type="Proteomes" id="UP000593892"/>
    </source>
</evidence>
<evidence type="ECO:0000259" key="11">
    <source>
        <dbReference type="PROSITE" id="PS51195"/>
    </source>
</evidence>
<sequence>MNNFSELSLSPVLKENLVKNCFVEPTPVQAEAIPPALEGRDVVATAQTGTGKTLAFILPVLESLLRTPIKSGVGALILSPTRELAIQIQETFQRLAAGSGLRAAVVVGGLNEQRQLHDIRRGAQVIIATPGRLCDFLDRRLVRLGTVRHLVLDEADRMLDMGFMPALKMILAAMPAERQTLFFSATIEQSVAHLINEHLKNPVRIAIGSATKPAEMVDLHVYEVEQDRKLGLLHSLLKAEPGSVLVFARTKHGTDRLARKLSALGVKAARIHGDRTQNQRNEALKGFQQGHYRVLVATDVAARGIHVDGIAHVVNYDLPQVPEDFIHRVGRTGRAGARGVASTFSTRNERSDIRRIERTIKITLTRRPVGPEIEFEQNMKMAPVVVLPVAHHHHQTARPESSAPRGRRSFGPAARRRA</sequence>
<dbReference type="Pfam" id="PF00271">
    <property type="entry name" value="Helicase_C"/>
    <property type="match status" value="1"/>
</dbReference>
<dbReference type="CDD" id="cd00268">
    <property type="entry name" value="DEADc"/>
    <property type="match status" value="1"/>
</dbReference>
<feature type="short sequence motif" description="Q motif" evidence="6">
    <location>
        <begin position="2"/>
        <end position="30"/>
    </location>
</feature>
<dbReference type="InterPro" id="IPR011545">
    <property type="entry name" value="DEAD/DEAH_box_helicase_dom"/>
</dbReference>
<dbReference type="Pfam" id="PF00270">
    <property type="entry name" value="DEAD"/>
    <property type="match status" value="1"/>
</dbReference>
<keyword evidence="2 7" id="KW-0378">Hydrolase</keyword>
<feature type="domain" description="DEAD-box RNA helicase Q" evidence="11">
    <location>
        <begin position="2"/>
        <end position="30"/>
    </location>
</feature>
<evidence type="ECO:0000256" key="6">
    <source>
        <dbReference type="PROSITE-ProRule" id="PRU00552"/>
    </source>
</evidence>
<dbReference type="SUPFAM" id="SSF52540">
    <property type="entry name" value="P-loop containing nucleoside triphosphate hydrolases"/>
    <property type="match status" value="1"/>
</dbReference>
<dbReference type="PROSITE" id="PS51194">
    <property type="entry name" value="HELICASE_CTER"/>
    <property type="match status" value="1"/>
</dbReference>
<accession>A0A7S7NMB1</accession>
<dbReference type="GO" id="GO:0005524">
    <property type="term" value="F:ATP binding"/>
    <property type="evidence" value="ECO:0007669"/>
    <property type="project" value="UniProtKB-KW"/>
</dbReference>
<evidence type="ECO:0000256" key="5">
    <source>
        <dbReference type="ARBA" id="ARBA00038437"/>
    </source>
</evidence>
<dbReference type="InterPro" id="IPR014014">
    <property type="entry name" value="RNA_helicase_DEAD_Q_motif"/>
</dbReference>
<dbReference type="SMART" id="SM00487">
    <property type="entry name" value="DEXDc"/>
    <property type="match status" value="1"/>
</dbReference>
<dbReference type="EMBL" id="CP063849">
    <property type="protein sequence ID" value="QOY86221.1"/>
    <property type="molecule type" value="Genomic_DNA"/>
</dbReference>
<dbReference type="InterPro" id="IPR014001">
    <property type="entry name" value="Helicase_ATP-bd"/>
</dbReference>
<dbReference type="InterPro" id="IPR001650">
    <property type="entry name" value="Helicase_C-like"/>
</dbReference>
<name>A0A7S7NMB1_PALFE</name>
<gene>
    <name evidence="12" type="ORF">IRI77_25885</name>
</gene>
<feature type="region of interest" description="Disordered" evidence="8">
    <location>
        <begin position="391"/>
        <end position="418"/>
    </location>
</feature>
<dbReference type="InterPro" id="IPR027417">
    <property type="entry name" value="P-loop_NTPase"/>
</dbReference>
<dbReference type="GO" id="GO:0003676">
    <property type="term" value="F:nucleic acid binding"/>
    <property type="evidence" value="ECO:0007669"/>
    <property type="project" value="InterPro"/>
</dbReference>
<dbReference type="GO" id="GO:0016787">
    <property type="term" value="F:hydrolase activity"/>
    <property type="evidence" value="ECO:0007669"/>
    <property type="project" value="UniProtKB-KW"/>
</dbReference>
<dbReference type="KEGG" id="pfer:IRI77_25885"/>
<dbReference type="GO" id="GO:0003724">
    <property type="term" value="F:RNA helicase activity"/>
    <property type="evidence" value="ECO:0007669"/>
    <property type="project" value="InterPro"/>
</dbReference>
<evidence type="ECO:0000256" key="7">
    <source>
        <dbReference type="RuleBase" id="RU000492"/>
    </source>
</evidence>
<protein>
    <submittedName>
        <fullName evidence="12">DEAD/DEAH box helicase</fullName>
    </submittedName>
</protein>
<dbReference type="RefSeq" id="WP_194447890.1">
    <property type="nucleotide sequence ID" value="NZ_CP063849.1"/>
</dbReference>
<keyword evidence="3 7" id="KW-0347">Helicase</keyword>